<name>A0AAD5SJC5_9FUNG</name>
<dbReference type="EMBL" id="JADGJD010000039">
    <property type="protein sequence ID" value="KAJ3056271.1"/>
    <property type="molecule type" value="Genomic_DNA"/>
</dbReference>
<evidence type="ECO:0000313" key="2">
    <source>
        <dbReference type="EMBL" id="KAJ3056271.1"/>
    </source>
</evidence>
<evidence type="ECO:0000313" key="3">
    <source>
        <dbReference type="Proteomes" id="UP001212841"/>
    </source>
</evidence>
<reference evidence="2" key="1">
    <citation type="submission" date="2020-05" db="EMBL/GenBank/DDBJ databases">
        <title>Phylogenomic resolution of chytrid fungi.</title>
        <authorList>
            <person name="Stajich J.E."/>
            <person name="Amses K."/>
            <person name="Simmons R."/>
            <person name="Seto K."/>
            <person name="Myers J."/>
            <person name="Bonds A."/>
            <person name="Quandt C.A."/>
            <person name="Barry K."/>
            <person name="Liu P."/>
            <person name="Grigoriev I."/>
            <person name="Longcore J.E."/>
            <person name="James T.Y."/>
        </authorList>
    </citation>
    <scope>NUCLEOTIDE SEQUENCE</scope>
    <source>
        <strain evidence="2">JEL0318</strain>
    </source>
</reference>
<feature type="region of interest" description="Disordered" evidence="1">
    <location>
        <begin position="72"/>
        <end position="99"/>
    </location>
</feature>
<feature type="region of interest" description="Disordered" evidence="1">
    <location>
        <begin position="140"/>
        <end position="220"/>
    </location>
</feature>
<dbReference type="AlphaFoldDB" id="A0AAD5SJC5"/>
<feature type="compositionally biased region" description="Basic and acidic residues" evidence="1">
    <location>
        <begin position="197"/>
        <end position="220"/>
    </location>
</feature>
<sequence length="220" mass="23457">MDAFLNQMFQSDDAEDADRLYKLFAFIVHPIDESDLYKYYGDTSNVGCGYIFFYMADGYDATDLIRMMAPDWTPSQPEQLTPEPSPQEVPENPSPSASVEKIAHAGILGSQTGLAGLGGSVSIPAIVNAKRKISKRPSVTLFGAESTGKGSNDGGGRTGDGASMSSQHPSESSGAALVGTPAKESKEGWGWFSNLGSKKDKDRTKSDEKKSIGSDSRSGR</sequence>
<feature type="compositionally biased region" description="Polar residues" evidence="1">
    <location>
        <begin position="163"/>
        <end position="173"/>
    </location>
</feature>
<gene>
    <name evidence="2" type="ORF">HK097_007483</name>
</gene>
<keyword evidence="3" id="KW-1185">Reference proteome</keyword>
<comment type="caution">
    <text evidence="2">The sequence shown here is derived from an EMBL/GenBank/DDBJ whole genome shotgun (WGS) entry which is preliminary data.</text>
</comment>
<accession>A0AAD5SJC5</accession>
<organism evidence="2 3">
    <name type="scientific">Rhizophlyctis rosea</name>
    <dbReference type="NCBI Taxonomy" id="64517"/>
    <lineage>
        <taxon>Eukaryota</taxon>
        <taxon>Fungi</taxon>
        <taxon>Fungi incertae sedis</taxon>
        <taxon>Chytridiomycota</taxon>
        <taxon>Chytridiomycota incertae sedis</taxon>
        <taxon>Chytridiomycetes</taxon>
        <taxon>Rhizophlyctidales</taxon>
        <taxon>Rhizophlyctidaceae</taxon>
        <taxon>Rhizophlyctis</taxon>
    </lineage>
</organism>
<protein>
    <submittedName>
        <fullName evidence="2">Uncharacterized protein</fullName>
    </submittedName>
</protein>
<dbReference type="Proteomes" id="UP001212841">
    <property type="component" value="Unassembled WGS sequence"/>
</dbReference>
<proteinExistence type="predicted"/>
<evidence type="ECO:0000256" key="1">
    <source>
        <dbReference type="SAM" id="MobiDB-lite"/>
    </source>
</evidence>